<keyword evidence="14" id="KW-0411">Iron-sulfur</keyword>
<dbReference type="InterPro" id="IPR036922">
    <property type="entry name" value="Rieske_2Fe-2S_sf"/>
</dbReference>
<dbReference type="InterPro" id="IPR045854">
    <property type="entry name" value="NO2/SO3_Rdtase_4Fe4S_sf"/>
</dbReference>
<evidence type="ECO:0000313" key="20">
    <source>
        <dbReference type="Proteomes" id="UP000019028"/>
    </source>
</evidence>
<feature type="domain" description="Rieske" evidence="18">
    <location>
        <begin position="1247"/>
        <end position="1347"/>
    </location>
</feature>
<keyword evidence="10" id="KW-0479">Metal-binding</keyword>
<dbReference type="Gene3D" id="3.30.413.10">
    <property type="entry name" value="Sulfite Reductase Hemoprotein, domain 1"/>
    <property type="match status" value="1"/>
</dbReference>
<dbReference type="HOGENOM" id="CLU_003291_0_2_6"/>
<dbReference type="GO" id="GO:0051539">
    <property type="term" value="F:4 iron, 4 sulfur cluster binding"/>
    <property type="evidence" value="ECO:0007669"/>
    <property type="project" value="UniProtKB-KW"/>
</dbReference>
<dbReference type="NCBIfam" id="TIGR02374">
    <property type="entry name" value="nitri_red_nirB"/>
    <property type="match status" value="1"/>
</dbReference>
<dbReference type="CDD" id="cd19944">
    <property type="entry name" value="NirB_Fer2_BFD-like_2"/>
    <property type="match status" value="1"/>
</dbReference>
<comment type="cofactor">
    <cofactor evidence="3">
        <name>FAD</name>
        <dbReference type="ChEBI" id="CHEBI:57692"/>
    </cofactor>
</comment>
<sequence>MKPHLVVAGNGMAGMRVVETLCRLVPDQFLITVIGREPRENYNRIQLSPVLGGEKTFDQTVLHPRAWYRDHDVCLLTEETVTAIDPVQHTLTTSARELHWQQLILATGSRPVMPPIPGIDLPHVCGFRTLDDVQHMLAVDGPVVVLGGGLLGIEAAAALRRRGRQVTLVHLMDRLMERQLDAVAAEALLASLTERGIHCRLGTTLARIDVDGVVTNQGERLAATRVVIAIGVAPEAGLAQAAGLACGRGIITDGQLQTSVPAISAVGECCEIDGKTFGLLAPCLAQAEVLAHRLAGSPVADFQLTDAGTRLKVTGIEVFSAGDIDALPGDALYSAHDPETGHYRRLLVRDERLAGVLLYGDTGHAGGYLQRMQDATPVASGALFSPDNLQTPHAAAGRQTMSKPTLVVIGHGMVGHHFLEQLAQQGLDSHYRIVVFGDEPVEAYDRVHLTDYFAGSDAQALSLVKPGFMAEHDIDLRTGSRIVAIDRQRRCVRDDAGHETAYDRLVIATGSQAFVPPIPGHDGEGCFVYRTLADLDAIAARAKSARRGVVIGGGLLGLEAANALRKLGLETHVVEFAPRLMAVQLDDGGARLLRHKIEQLGVKVHTAAATREIAARHDGGLRLSFADGATLDTDLVVFSAGIRPRDQLARDCGLALGERGGIVIDDRCQTSDPAIFAIGECASWRGQLFGLVAPGYHMARVAASGLTGEQMLFTGADMSTKLKLLGVDVASIGDALGETADSQSYTWSDGPAEIYKKLVVSGDGQRLLGAVLVGDCADYATLLQYKLNAMTLPASPQSLILPAQAGEGAKALGVAALPDSAQICSCLNVSKADIREAVRAGASDMPALKAATGAATGCGGCAALVKQVMEYQLAEQGVAISQDICEHFPWSRQALYDLIRVNQIRSFDALLEQYGKGHGCEVCKPLVGSLLASCWNEYILDPRHLPLQDTNDRYLANMQKDGTYSVVPRIPAGEITPAGLIAIGQVAQEFNLYSKITGGQRIDLFGARLEQLPAIWRRLIDAGFETGHAYGKSLRTVKSCVGSTWCRYGVQDSTALAIALEERYKGLRSPHKIKMAVSGCTRECAEAQSKDIGVIATEKGWNLYVCGNGGMKPRHADLFASDLDRATLIRTIDRVLMFYIRTADRLQRTSSWLDNMEGGLAYLQEVILHDSLGIAETLEQEMAQVVASYQCEWRTTLAQADRLALFRPTVNSDRPDENIQWQLERGQIRPAAAPCAPLPPLPEHARWHELCRLEAIPQGAGIAARLEGRQIALFRQGDQVYALDNLEPETSANVLARGILGDVAGEPVVISPLYKQRLRLSDGVCVDNPQIKVNAWPVRIDADHVRVATRPLTVARAETEAV</sequence>
<dbReference type="InterPro" id="IPR041854">
    <property type="entry name" value="BFD-like_2Fe2S-bd_dom_sf"/>
</dbReference>
<dbReference type="Pfam" id="PF07992">
    <property type="entry name" value="Pyr_redox_2"/>
    <property type="match status" value="2"/>
</dbReference>
<comment type="cofactor">
    <cofactor evidence="1">
        <name>siroheme</name>
        <dbReference type="ChEBI" id="CHEBI:60052"/>
    </cofactor>
</comment>
<dbReference type="Gene3D" id="1.10.10.1100">
    <property type="entry name" value="BFD-like [2Fe-2S]-binding domain"/>
    <property type="match status" value="1"/>
</dbReference>
<keyword evidence="7" id="KW-0349">Heme</keyword>
<dbReference type="InterPro" id="IPR036188">
    <property type="entry name" value="FAD/NAD-bd_sf"/>
</dbReference>
<proteinExistence type="inferred from homology"/>
<dbReference type="Pfam" id="PF18267">
    <property type="entry name" value="Rubredoxin_C"/>
    <property type="match status" value="2"/>
</dbReference>
<dbReference type="CDD" id="cd03529">
    <property type="entry name" value="Rieske_NirD"/>
    <property type="match status" value="1"/>
</dbReference>
<evidence type="ECO:0000256" key="6">
    <source>
        <dbReference type="ARBA" id="ARBA00022485"/>
    </source>
</evidence>
<dbReference type="RefSeq" id="WP_081730462.1">
    <property type="nucleotide sequence ID" value="NZ_CP006569.1"/>
</dbReference>
<evidence type="ECO:0000256" key="14">
    <source>
        <dbReference type="ARBA" id="ARBA00023014"/>
    </source>
</evidence>
<dbReference type="PANTHER" id="PTHR43809">
    <property type="entry name" value="NITRITE REDUCTASE (NADH) LARGE SUBUNIT"/>
    <property type="match status" value="1"/>
</dbReference>
<dbReference type="KEGG" id="sod:Sant_2412"/>
<evidence type="ECO:0000256" key="13">
    <source>
        <dbReference type="ARBA" id="ARBA00023004"/>
    </source>
</evidence>
<dbReference type="Gene3D" id="2.102.10.10">
    <property type="entry name" value="Rieske [2Fe-2S] iron-sulphur domain"/>
    <property type="match status" value="1"/>
</dbReference>
<comment type="pathway">
    <text evidence="4">Nitrogen metabolism; nitrate reduction (assimilation).</text>
</comment>
<dbReference type="SUPFAM" id="SSF56014">
    <property type="entry name" value="Nitrite and sulphite reductase 4Fe-4S domain-like"/>
    <property type="match status" value="1"/>
</dbReference>
<dbReference type="FunFam" id="1.10.10.1100:FF:000002">
    <property type="entry name" value="Nitrite reductase large subunit"/>
    <property type="match status" value="1"/>
</dbReference>
<dbReference type="Gene3D" id="3.50.50.60">
    <property type="entry name" value="FAD/NAD(P)-binding domain"/>
    <property type="match status" value="4"/>
</dbReference>
<evidence type="ECO:0000256" key="4">
    <source>
        <dbReference type="ARBA" id="ARBA00005096"/>
    </source>
</evidence>
<reference evidence="19 20" key="1">
    <citation type="journal article" date="2014" name="Genome Biol. Evol.">
        <title>Genome degeneration and adaptation in a nascent stage of symbiosis.</title>
        <authorList>
            <person name="Oakeson K.F."/>
            <person name="Gil R."/>
            <person name="Clayton A.L."/>
            <person name="Dunn D.M."/>
            <person name="von Niederhausern A.C."/>
            <person name="Hamil C."/>
            <person name="Aoyagi A."/>
            <person name="Duval B."/>
            <person name="Baca A."/>
            <person name="Silva F.J."/>
            <person name="Vallier A."/>
            <person name="Jackson D.G."/>
            <person name="Latorre A."/>
            <person name="Weiss R.B."/>
            <person name="Heddi A."/>
            <person name="Moya A."/>
            <person name="Dale C."/>
        </authorList>
    </citation>
    <scope>NUCLEOTIDE SEQUENCE [LARGE SCALE GENOMIC DNA]</scope>
    <source>
        <strain evidence="19 20">HS1</strain>
    </source>
</reference>
<evidence type="ECO:0000256" key="10">
    <source>
        <dbReference type="ARBA" id="ARBA00022723"/>
    </source>
</evidence>
<keyword evidence="8" id="KW-0285">Flavoprotein</keyword>
<dbReference type="GO" id="GO:0051537">
    <property type="term" value="F:2 iron, 2 sulfur cluster binding"/>
    <property type="evidence" value="ECO:0007669"/>
    <property type="project" value="UniProtKB-KW"/>
</dbReference>
<evidence type="ECO:0000256" key="5">
    <source>
        <dbReference type="ARBA" id="ARBA00010429"/>
    </source>
</evidence>
<dbReference type="FunFam" id="3.30.413.10:FF:000007">
    <property type="entry name" value="Nitrite reductase [NAD(P)H] large subunit"/>
    <property type="match status" value="1"/>
</dbReference>
<dbReference type="SUPFAM" id="SSF50022">
    <property type="entry name" value="ISP domain"/>
    <property type="match status" value="1"/>
</dbReference>
<dbReference type="PATRIC" id="fig|1239307.3.peg.2686"/>
<dbReference type="InterPro" id="IPR012744">
    <property type="entry name" value="Nitri_red_NirB"/>
</dbReference>
<dbReference type="GO" id="GO:0015980">
    <property type="term" value="P:energy derivation by oxidation of organic compounds"/>
    <property type="evidence" value="ECO:0007669"/>
    <property type="project" value="UniProtKB-ARBA"/>
</dbReference>
<accession>W0HZ36</accession>
<dbReference type="PANTHER" id="PTHR43809:SF1">
    <property type="entry name" value="NITRITE REDUCTASE (NADH) LARGE SUBUNIT"/>
    <property type="match status" value="1"/>
</dbReference>
<evidence type="ECO:0000256" key="12">
    <source>
        <dbReference type="ARBA" id="ARBA00023002"/>
    </source>
</evidence>
<dbReference type="SUPFAM" id="SSF55124">
    <property type="entry name" value="Nitrite/Sulfite reductase N-terminal domain-like"/>
    <property type="match status" value="1"/>
</dbReference>
<dbReference type="GO" id="GO:0046872">
    <property type="term" value="F:metal ion binding"/>
    <property type="evidence" value="ECO:0007669"/>
    <property type="project" value="UniProtKB-KW"/>
</dbReference>
<dbReference type="NCBIfam" id="NF011565">
    <property type="entry name" value="PRK14989.1"/>
    <property type="match status" value="1"/>
</dbReference>
<evidence type="ECO:0000256" key="1">
    <source>
        <dbReference type="ARBA" id="ARBA00001929"/>
    </source>
</evidence>
<dbReference type="Gene3D" id="3.30.390.30">
    <property type="match status" value="2"/>
</dbReference>
<protein>
    <submittedName>
        <fullName evidence="19">Nitrite reductase</fullName>
    </submittedName>
</protein>
<dbReference type="PRINTS" id="PR00368">
    <property type="entry name" value="FADPNR"/>
</dbReference>
<dbReference type="InterPro" id="IPR017941">
    <property type="entry name" value="Rieske_2Fe-2S"/>
</dbReference>
<keyword evidence="15" id="KW-0534">Nitrate assimilation</keyword>
<dbReference type="NCBIfam" id="TIGR02378">
    <property type="entry name" value="nirD_assim_sml"/>
    <property type="match status" value="1"/>
</dbReference>
<comment type="subunit">
    <text evidence="17">Homodimer which associates with NirD.</text>
</comment>
<dbReference type="GO" id="GO:0020037">
    <property type="term" value="F:heme binding"/>
    <property type="evidence" value="ECO:0007669"/>
    <property type="project" value="InterPro"/>
</dbReference>
<comment type="similarity">
    <text evidence="5">Belongs to the nitrite and sulfite reductase 4Fe-4S domain family.</text>
</comment>
<keyword evidence="13" id="KW-0408">Iron</keyword>
<dbReference type="InterPro" id="IPR012748">
    <property type="entry name" value="Rieske-like_NirD"/>
</dbReference>
<dbReference type="PROSITE" id="PS00365">
    <property type="entry name" value="NIR_SIR"/>
    <property type="match status" value="1"/>
</dbReference>
<dbReference type="SUPFAM" id="SSF51905">
    <property type="entry name" value="FAD/NAD(P)-binding domain"/>
    <property type="match status" value="4"/>
</dbReference>
<keyword evidence="12" id="KW-0560">Oxidoreductase</keyword>
<dbReference type="UniPathway" id="UPA00653"/>
<dbReference type="PROSITE" id="PS51300">
    <property type="entry name" value="NIRD"/>
    <property type="match status" value="1"/>
</dbReference>
<evidence type="ECO:0000256" key="7">
    <source>
        <dbReference type="ARBA" id="ARBA00022617"/>
    </source>
</evidence>
<dbReference type="Proteomes" id="UP000019028">
    <property type="component" value="Chromosome"/>
</dbReference>
<evidence type="ECO:0000256" key="9">
    <source>
        <dbReference type="ARBA" id="ARBA00022714"/>
    </source>
</evidence>
<evidence type="ECO:0000259" key="18">
    <source>
        <dbReference type="PROSITE" id="PS51296"/>
    </source>
</evidence>
<name>W0HZ36_9GAMM</name>
<keyword evidence="11" id="KW-0274">FAD</keyword>
<keyword evidence="20" id="KW-1185">Reference proteome</keyword>
<evidence type="ECO:0000256" key="3">
    <source>
        <dbReference type="ARBA" id="ARBA00001974"/>
    </source>
</evidence>
<dbReference type="EMBL" id="CP006569">
    <property type="protein sequence ID" value="AHF77455.1"/>
    <property type="molecule type" value="Genomic_DNA"/>
</dbReference>
<keyword evidence="9" id="KW-0001">2Fe-2S</keyword>
<dbReference type="InterPro" id="IPR016156">
    <property type="entry name" value="FAD/NAD-linked_Rdtase_dimer_sf"/>
</dbReference>
<dbReference type="InterPro" id="IPR006066">
    <property type="entry name" value="NO2/SO3_Rdtase_FeS/sirohaem_BS"/>
</dbReference>
<dbReference type="InterPro" id="IPR041575">
    <property type="entry name" value="Rubredoxin_C"/>
</dbReference>
<dbReference type="Pfam" id="PF03460">
    <property type="entry name" value="NIR_SIR_ferr"/>
    <property type="match status" value="1"/>
</dbReference>
<dbReference type="FunFam" id="3.50.50.60:FF:000033">
    <property type="entry name" value="Nitrite reductase [NAD(P)H], large subunit"/>
    <property type="match status" value="1"/>
</dbReference>
<dbReference type="InterPro" id="IPR036136">
    <property type="entry name" value="Nit/Sulf_reduc_fer-like_dom_sf"/>
</dbReference>
<gene>
    <name evidence="19" type="primary">nasB</name>
    <name evidence="19" type="ORF">Sant_2412</name>
</gene>
<evidence type="ECO:0000313" key="19">
    <source>
        <dbReference type="EMBL" id="AHF77455.1"/>
    </source>
</evidence>
<evidence type="ECO:0000256" key="2">
    <source>
        <dbReference type="ARBA" id="ARBA00001966"/>
    </source>
</evidence>
<dbReference type="InterPro" id="IPR023753">
    <property type="entry name" value="FAD/NAD-binding_dom"/>
</dbReference>
<evidence type="ECO:0000256" key="8">
    <source>
        <dbReference type="ARBA" id="ARBA00022630"/>
    </source>
</evidence>
<dbReference type="Pfam" id="PF01077">
    <property type="entry name" value="NIR_SIR"/>
    <property type="match status" value="1"/>
</dbReference>
<dbReference type="GO" id="GO:0042128">
    <property type="term" value="P:nitrate assimilation"/>
    <property type="evidence" value="ECO:0007669"/>
    <property type="project" value="UniProtKB-UniPathway"/>
</dbReference>
<dbReference type="OrthoDB" id="9768666at2"/>
<dbReference type="InterPro" id="IPR005117">
    <property type="entry name" value="NiRdtase/SiRdtase_haem-b_fer"/>
</dbReference>
<evidence type="ECO:0000256" key="16">
    <source>
        <dbReference type="ARBA" id="ARBA00034078"/>
    </source>
</evidence>
<evidence type="ECO:0000256" key="11">
    <source>
        <dbReference type="ARBA" id="ARBA00022827"/>
    </source>
</evidence>
<comment type="cofactor">
    <cofactor evidence="2">
        <name>[4Fe-4S] cluster</name>
        <dbReference type="ChEBI" id="CHEBI:49883"/>
    </cofactor>
</comment>
<keyword evidence="6" id="KW-0004">4Fe-4S</keyword>
<dbReference type="InterPro" id="IPR007419">
    <property type="entry name" value="BFD-like_2Fe2S-bd_dom"/>
</dbReference>
<organism evidence="19 20">
    <name type="scientific">Sodalis praecaptivus</name>
    <dbReference type="NCBI Taxonomy" id="1239307"/>
    <lineage>
        <taxon>Bacteria</taxon>
        <taxon>Pseudomonadati</taxon>
        <taxon>Pseudomonadota</taxon>
        <taxon>Gammaproteobacteria</taxon>
        <taxon>Enterobacterales</taxon>
        <taxon>Bruguierivoracaceae</taxon>
        <taxon>Sodalis</taxon>
    </lineage>
</organism>
<dbReference type="PRINTS" id="PR00397">
    <property type="entry name" value="SIROHAEM"/>
</dbReference>
<evidence type="ECO:0000256" key="17">
    <source>
        <dbReference type="ARBA" id="ARBA00064211"/>
    </source>
</evidence>
<dbReference type="PROSITE" id="PS51296">
    <property type="entry name" value="RIESKE"/>
    <property type="match status" value="1"/>
</dbReference>
<dbReference type="PRINTS" id="PR00411">
    <property type="entry name" value="PNDRDTASEI"/>
</dbReference>
<dbReference type="GO" id="GO:0050660">
    <property type="term" value="F:flavin adenine dinucleotide binding"/>
    <property type="evidence" value="ECO:0007669"/>
    <property type="project" value="InterPro"/>
</dbReference>
<dbReference type="GO" id="GO:0050661">
    <property type="term" value="F:NADP binding"/>
    <property type="evidence" value="ECO:0007669"/>
    <property type="project" value="InterPro"/>
</dbReference>
<dbReference type="Pfam" id="PF04324">
    <property type="entry name" value="Fer2_BFD"/>
    <property type="match status" value="1"/>
</dbReference>
<dbReference type="InterPro" id="IPR006067">
    <property type="entry name" value="NO2/SO3_Rdtase_4Fe4S_dom"/>
</dbReference>
<comment type="cofactor">
    <cofactor evidence="16">
        <name>[2Fe-2S] cluster</name>
        <dbReference type="ChEBI" id="CHEBI:190135"/>
    </cofactor>
</comment>
<dbReference type="GO" id="GO:0008942">
    <property type="term" value="F:nitrite reductase [NAD(P)H] activity"/>
    <property type="evidence" value="ECO:0007669"/>
    <property type="project" value="InterPro"/>
</dbReference>
<dbReference type="InterPro" id="IPR052034">
    <property type="entry name" value="NasD-like"/>
</dbReference>
<evidence type="ECO:0000256" key="15">
    <source>
        <dbReference type="ARBA" id="ARBA00023063"/>
    </source>
</evidence>
<dbReference type="Pfam" id="PF13806">
    <property type="entry name" value="Rieske_2"/>
    <property type="match status" value="1"/>
</dbReference>